<comment type="caution">
    <text evidence="1">The sequence shown here is derived from an EMBL/GenBank/DDBJ whole genome shotgun (WGS) entry which is preliminary data.</text>
</comment>
<dbReference type="AlphaFoldDB" id="A0A445G7Q3"/>
<name>A0A445G7Q3_GLYSO</name>
<sequence>MIVACSKNHVATTLTWGDNESGKFDLDLVLGVQHQASQPLFDTRKAFTGSIIEDAENIQNNCKRTKFNFITVSSLTCIYTNHEFDLHRILVLNLQNRSPDSKCREDNYKKMRRLDLFCIWRSNGVASMILACAD</sequence>
<organism evidence="1 2">
    <name type="scientific">Glycine soja</name>
    <name type="common">Wild soybean</name>
    <dbReference type="NCBI Taxonomy" id="3848"/>
    <lineage>
        <taxon>Eukaryota</taxon>
        <taxon>Viridiplantae</taxon>
        <taxon>Streptophyta</taxon>
        <taxon>Embryophyta</taxon>
        <taxon>Tracheophyta</taxon>
        <taxon>Spermatophyta</taxon>
        <taxon>Magnoliopsida</taxon>
        <taxon>eudicotyledons</taxon>
        <taxon>Gunneridae</taxon>
        <taxon>Pentapetalae</taxon>
        <taxon>rosids</taxon>
        <taxon>fabids</taxon>
        <taxon>Fabales</taxon>
        <taxon>Fabaceae</taxon>
        <taxon>Papilionoideae</taxon>
        <taxon>50 kb inversion clade</taxon>
        <taxon>NPAAA clade</taxon>
        <taxon>indigoferoid/millettioid clade</taxon>
        <taxon>Phaseoleae</taxon>
        <taxon>Glycine</taxon>
        <taxon>Glycine subgen. Soja</taxon>
    </lineage>
</organism>
<reference evidence="1 2" key="1">
    <citation type="submission" date="2018-09" db="EMBL/GenBank/DDBJ databases">
        <title>A high-quality reference genome of wild soybean provides a powerful tool to mine soybean genomes.</title>
        <authorList>
            <person name="Xie M."/>
            <person name="Chung C.Y.L."/>
            <person name="Li M.-W."/>
            <person name="Wong F.-L."/>
            <person name="Chan T.-F."/>
            <person name="Lam H.-M."/>
        </authorList>
    </citation>
    <scope>NUCLEOTIDE SEQUENCE [LARGE SCALE GENOMIC DNA]</scope>
    <source>
        <strain evidence="2">cv. W05</strain>
        <tissue evidence="1">Hypocotyl of etiolated seedlings</tissue>
    </source>
</reference>
<keyword evidence="2" id="KW-1185">Reference proteome</keyword>
<accession>A0A445G7Q3</accession>
<dbReference type="EMBL" id="QZWG01000017">
    <property type="protein sequence ID" value="RZB57230.1"/>
    <property type="molecule type" value="Genomic_DNA"/>
</dbReference>
<proteinExistence type="predicted"/>
<evidence type="ECO:0000313" key="1">
    <source>
        <dbReference type="EMBL" id="RZB57230.1"/>
    </source>
</evidence>
<gene>
    <name evidence="1" type="ORF">D0Y65_046062</name>
</gene>
<protein>
    <submittedName>
        <fullName evidence="1">Uncharacterized protein</fullName>
    </submittedName>
</protein>
<evidence type="ECO:0000313" key="2">
    <source>
        <dbReference type="Proteomes" id="UP000289340"/>
    </source>
</evidence>
<dbReference type="Proteomes" id="UP000289340">
    <property type="component" value="Chromosome 17"/>
</dbReference>